<feature type="region of interest" description="Disordered" evidence="7">
    <location>
        <begin position="269"/>
        <end position="332"/>
    </location>
</feature>
<dbReference type="EMBL" id="CAUJNA010003827">
    <property type="protein sequence ID" value="CAJ1410572.1"/>
    <property type="molecule type" value="Genomic_DNA"/>
</dbReference>
<evidence type="ECO:0000259" key="9">
    <source>
        <dbReference type="Pfam" id="PF03941"/>
    </source>
</evidence>
<feature type="signal peptide" evidence="8">
    <location>
        <begin position="1"/>
        <end position="18"/>
    </location>
</feature>
<comment type="subcellular location">
    <subcellularLocation>
        <location evidence="2">Cytoplasm</location>
        <location evidence="2">Cytoskeleton</location>
        <location evidence="2">Spindle</location>
    </subcellularLocation>
    <subcellularLocation>
        <location evidence="1">Nucleus</location>
    </subcellularLocation>
</comment>
<sequence>MALAPLLGLLEGVCEVTAQVADREVSQQAQSAPGYERWIDQALGDSAGPLWLPCIREQSLRSCSVSANISGIMQQFLALCQEQQPRPEELRSPALRREAAEEPEPAKPAPADEVLSATQAPSSTRLASMEESRDSKTDSRSSSAGPASLPLPQASPVTRCGQEQRQSELTSPGAAAGSAAQAPSGKRVREGAEDFASPISERIAQAPSPIRALRLGPRPPFSPGAHYREEASRGADAPEASPSEEPALESASAADRPFRSGLAAAVFAQDSTIEPTEEIHLPRPVAAQSEALFAAPPDSPEKKQRPRTRPSPEPDLRQAPPHASPERKELTPIKVADRIMMFEKIISPSVRCFTGSAMSSSSRMGKAPSMRGSACTDRSSGRPVDGSSLFTPVQAWARPDVKPKELFRSNSDLALSRSNSDFAKPRCKGEKGRGKGELPPPKPRPGKNLPRAKPTGPASACPGPAATNPAQAVARSILREREQQENIRPEASERLASNVKRETAVKALPPRAEHGSAPAHDPQERQERQERQAEPKKAAAPTPNVPVFRDPALDFRSMELPLKNPEDSYDISEYGDSEGEDASERDRMRQKKTVPKWCETYLVDMQKQGDIDPDTIFGKVPRCVMDDVFPESLYQQVGKKRPGRRRGSSADWRRDRLTRSEIRSYKHRMGQQRSWETLGTAARAPALCEV</sequence>
<feature type="compositionally biased region" description="Basic and acidic residues" evidence="7">
    <location>
        <begin position="87"/>
        <end position="100"/>
    </location>
</feature>
<keyword evidence="5" id="KW-0206">Cytoskeleton</keyword>
<feature type="compositionally biased region" description="Polar residues" evidence="7">
    <location>
        <begin position="116"/>
        <end position="126"/>
    </location>
</feature>
<feature type="compositionally biased region" description="Basic and acidic residues" evidence="7">
    <location>
        <begin position="128"/>
        <end position="139"/>
    </location>
</feature>
<evidence type="ECO:0000256" key="4">
    <source>
        <dbReference type="ARBA" id="ARBA00022490"/>
    </source>
</evidence>
<evidence type="ECO:0000256" key="5">
    <source>
        <dbReference type="ARBA" id="ARBA00023212"/>
    </source>
</evidence>
<dbReference type="GO" id="GO:0005634">
    <property type="term" value="C:nucleus"/>
    <property type="evidence" value="ECO:0007669"/>
    <property type="project" value="UniProtKB-SubCell"/>
</dbReference>
<feature type="compositionally biased region" description="Basic and acidic residues" evidence="7">
    <location>
        <begin position="423"/>
        <end position="436"/>
    </location>
</feature>
<feature type="region of interest" description="Disordered" evidence="7">
    <location>
        <begin position="355"/>
        <end position="588"/>
    </location>
</feature>
<feature type="compositionally biased region" description="Low complexity" evidence="7">
    <location>
        <begin position="237"/>
        <end position="254"/>
    </location>
</feature>
<keyword evidence="4" id="KW-0963">Cytoplasm</keyword>
<feature type="compositionally biased region" description="Basic and acidic residues" evidence="7">
    <location>
        <begin position="477"/>
        <end position="504"/>
    </location>
</feature>
<reference evidence="10" key="1">
    <citation type="submission" date="2023-08" db="EMBL/GenBank/DDBJ databases">
        <authorList>
            <person name="Chen Y."/>
            <person name="Shah S."/>
            <person name="Dougan E. K."/>
            <person name="Thang M."/>
            <person name="Chan C."/>
        </authorList>
    </citation>
    <scope>NUCLEOTIDE SEQUENCE</scope>
</reference>
<dbReference type="InterPro" id="IPR005635">
    <property type="entry name" value="Inner_centromere_prot_ARK-bd"/>
</dbReference>
<evidence type="ECO:0000256" key="7">
    <source>
        <dbReference type="SAM" id="MobiDB-lite"/>
    </source>
</evidence>
<feature type="compositionally biased region" description="Polar residues" evidence="7">
    <location>
        <begin position="161"/>
        <end position="170"/>
    </location>
</feature>
<evidence type="ECO:0000256" key="3">
    <source>
        <dbReference type="ARBA" id="ARBA00010042"/>
    </source>
</evidence>
<comment type="caution">
    <text evidence="10">The sequence shown here is derived from an EMBL/GenBank/DDBJ whole genome shotgun (WGS) entry which is preliminary data.</text>
</comment>
<organism evidence="10 11">
    <name type="scientific">Effrenium voratum</name>
    <dbReference type="NCBI Taxonomy" id="2562239"/>
    <lineage>
        <taxon>Eukaryota</taxon>
        <taxon>Sar</taxon>
        <taxon>Alveolata</taxon>
        <taxon>Dinophyceae</taxon>
        <taxon>Suessiales</taxon>
        <taxon>Symbiodiniaceae</taxon>
        <taxon>Effrenium</taxon>
    </lineage>
</organism>
<feature type="domain" description="Inner centromere protein ARK-binding" evidence="9">
    <location>
        <begin position="576"/>
        <end position="629"/>
    </location>
</feature>
<keyword evidence="8" id="KW-0732">Signal</keyword>
<feature type="compositionally biased region" description="Low complexity" evidence="7">
    <location>
        <begin position="171"/>
        <end position="185"/>
    </location>
</feature>
<gene>
    <name evidence="10" type="ORF">EVOR1521_LOCUS31373</name>
</gene>
<dbReference type="Proteomes" id="UP001178507">
    <property type="component" value="Unassembled WGS sequence"/>
</dbReference>
<keyword evidence="6" id="KW-0539">Nucleus</keyword>
<accession>A0AA36NK92</accession>
<evidence type="ECO:0000256" key="6">
    <source>
        <dbReference type="ARBA" id="ARBA00023242"/>
    </source>
</evidence>
<evidence type="ECO:0000256" key="1">
    <source>
        <dbReference type="ARBA" id="ARBA00004123"/>
    </source>
</evidence>
<protein>
    <recommendedName>
        <fullName evidence="9">Inner centromere protein ARK-binding domain-containing protein</fullName>
    </recommendedName>
</protein>
<proteinExistence type="inferred from homology"/>
<evidence type="ECO:0000256" key="8">
    <source>
        <dbReference type="SAM" id="SignalP"/>
    </source>
</evidence>
<keyword evidence="11" id="KW-1185">Reference proteome</keyword>
<feature type="compositionally biased region" description="Acidic residues" evidence="7">
    <location>
        <begin position="567"/>
        <end position="581"/>
    </location>
</feature>
<feature type="compositionally biased region" description="Polar residues" evidence="7">
    <location>
        <begin position="408"/>
        <end position="421"/>
    </location>
</feature>
<evidence type="ECO:0000313" key="11">
    <source>
        <dbReference type="Proteomes" id="UP001178507"/>
    </source>
</evidence>
<feature type="compositionally biased region" description="Basic and acidic residues" evidence="7">
    <location>
        <begin position="521"/>
        <end position="537"/>
    </location>
</feature>
<evidence type="ECO:0000256" key="2">
    <source>
        <dbReference type="ARBA" id="ARBA00004186"/>
    </source>
</evidence>
<dbReference type="GO" id="GO:0005819">
    <property type="term" value="C:spindle"/>
    <property type="evidence" value="ECO:0007669"/>
    <property type="project" value="UniProtKB-SubCell"/>
</dbReference>
<name>A0AA36NK92_9DINO</name>
<evidence type="ECO:0000313" key="10">
    <source>
        <dbReference type="EMBL" id="CAJ1410572.1"/>
    </source>
</evidence>
<feature type="region of interest" description="Disordered" evidence="7">
    <location>
        <begin position="87"/>
        <end position="256"/>
    </location>
</feature>
<feature type="chain" id="PRO_5041352402" description="Inner centromere protein ARK-binding domain-containing protein" evidence="8">
    <location>
        <begin position="19"/>
        <end position="690"/>
    </location>
</feature>
<dbReference type="Pfam" id="PF03941">
    <property type="entry name" value="INCENP_ARK-bind"/>
    <property type="match status" value="1"/>
</dbReference>
<feature type="compositionally biased region" description="Low complexity" evidence="7">
    <location>
        <begin position="140"/>
        <end position="156"/>
    </location>
</feature>
<comment type="similarity">
    <text evidence="3">Belongs to the INCENP family.</text>
</comment>
<dbReference type="AlphaFoldDB" id="A0AA36NK92"/>